<keyword evidence="5" id="KW-1185">Reference proteome</keyword>
<comment type="caution">
    <text evidence="4">The sequence shown here is derived from an EMBL/GenBank/DDBJ whole genome shotgun (WGS) entry which is preliminary data.</text>
</comment>
<dbReference type="Pfam" id="PF01548">
    <property type="entry name" value="DEDD_Tnp_IS110"/>
    <property type="match status" value="1"/>
</dbReference>
<accession>A0ABS4GXY4</accession>
<dbReference type="InterPro" id="IPR047650">
    <property type="entry name" value="Transpos_IS110"/>
</dbReference>
<dbReference type="InterPro" id="IPR002525">
    <property type="entry name" value="Transp_IS110-like_N"/>
</dbReference>
<keyword evidence="1" id="KW-0175">Coiled coil</keyword>
<dbReference type="Pfam" id="PF02371">
    <property type="entry name" value="Transposase_20"/>
    <property type="match status" value="1"/>
</dbReference>
<reference evidence="4 5" key="1">
    <citation type="submission" date="2021-03" db="EMBL/GenBank/DDBJ databases">
        <title>Genomic Encyclopedia of Type Strains, Phase IV (KMG-IV): sequencing the most valuable type-strain genomes for metagenomic binning, comparative biology and taxonomic classification.</title>
        <authorList>
            <person name="Goeker M."/>
        </authorList>
    </citation>
    <scope>NUCLEOTIDE SEQUENCE [LARGE SCALE GENOMIC DNA]</scope>
    <source>
        <strain evidence="4 5">DSM 24738</strain>
    </source>
</reference>
<gene>
    <name evidence="4" type="ORF">J2Z37_005204</name>
</gene>
<dbReference type="NCBIfam" id="NF033542">
    <property type="entry name" value="transpos_IS110"/>
    <property type="match status" value="1"/>
</dbReference>
<evidence type="ECO:0000313" key="5">
    <source>
        <dbReference type="Proteomes" id="UP001519343"/>
    </source>
</evidence>
<dbReference type="Proteomes" id="UP001519343">
    <property type="component" value="Unassembled WGS sequence"/>
</dbReference>
<organism evidence="4 5">
    <name type="scientific">Ammoniphilus resinae</name>
    <dbReference type="NCBI Taxonomy" id="861532"/>
    <lineage>
        <taxon>Bacteria</taxon>
        <taxon>Bacillati</taxon>
        <taxon>Bacillota</taxon>
        <taxon>Bacilli</taxon>
        <taxon>Bacillales</taxon>
        <taxon>Paenibacillaceae</taxon>
        <taxon>Aneurinibacillus group</taxon>
        <taxon>Ammoniphilus</taxon>
    </lineage>
</organism>
<dbReference type="PANTHER" id="PTHR33055:SF15">
    <property type="entry name" value="TRANSPOSASE-RELATED"/>
    <property type="match status" value="1"/>
</dbReference>
<sequence length="371" mass="42382">MKNTTKFIGLDVSKNKIAVGIADEGREAPRFWGTISHDENAVRKLINTLRTEGIHLEICYEAGPTGYELYRWLLKLNVNCIVVAPTLIPKRSGDRVKTDKRDALRLAQLFRAGELTSVYVPTPEDESLRDMVRAREDAIEDLNRHKQRLTKLLLRRQIKEPKTGRWTYAYEEWLDTLKFENECDQLTFAEYRQSILETKERIKRYDQAIEGHSSTCSQALLIEALQALRGVAVLSATTIACELGNVMRFQHPKYAMSYAGLVPKESSSGESRWQGGITKVGNSHLRRILVEAAWSYRHSPAVKKKMRQRIEGLPAEVQMIAWKAQHRLHKKFRSMLKKGKHKGTITAAIARELIGFVWAIAKVVEQQRCAA</sequence>
<evidence type="ECO:0000256" key="1">
    <source>
        <dbReference type="SAM" id="Coils"/>
    </source>
</evidence>
<protein>
    <submittedName>
        <fullName evidence="4">Transposase</fullName>
    </submittedName>
</protein>
<evidence type="ECO:0000313" key="4">
    <source>
        <dbReference type="EMBL" id="MBP1935135.1"/>
    </source>
</evidence>
<proteinExistence type="predicted"/>
<evidence type="ECO:0000259" key="3">
    <source>
        <dbReference type="Pfam" id="PF02371"/>
    </source>
</evidence>
<dbReference type="PANTHER" id="PTHR33055">
    <property type="entry name" value="TRANSPOSASE FOR INSERTION SEQUENCE ELEMENT IS1111A"/>
    <property type="match status" value="1"/>
</dbReference>
<feature type="domain" description="Transposase IS116/IS110/IS902 C-terminal" evidence="3">
    <location>
        <begin position="223"/>
        <end position="304"/>
    </location>
</feature>
<dbReference type="EMBL" id="JAGGKT010000053">
    <property type="protein sequence ID" value="MBP1935135.1"/>
    <property type="molecule type" value="Genomic_DNA"/>
</dbReference>
<feature type="coiled-coil region" evidence="1">
    <location>
        <begin position="128"/>
        <end position="155"/>
    </location>
</feature>
<feature type="domain" description="Transposase IS110-like N-terminal" evidence="2">
    <location>
        <begin position="8"/>
        <end position="154"/>
    </location>
</feature>
<dbReference type="RefSeq" id="WP_209813091.1">
    <property type="nucleotide sequence ID" value="NZ_JAGGKT010000053.1"/>
</dbReference>
<evidence type="ECO:0000259" key="2">
    <source>
        <dbReference type="Pfam" id="PF01548"/>
    </source>
</evidence>
<name>A0ABS4GXY4_9BACL</name>
<dbReference type="InterPro" id="IPR003346">
    <property type="entry name" value="Transposase_20"/>
</dbReference>